<dbReference type="AlphaFoldDB" id="A0AA35G7W0"/>
<gene>
    <name evidence="1" type="ORF">caldi_15610</name>
</gene>
<evidence type="ECO:0008006" key="3">
    <source>
        <dbReference type="Google" id="ProtNLM"/>
    </source>
</evidence>
<organism evidence="1 2">
    <name type="scientific">Caldinitratiruptor microaerophilus</name>
    <dbReference type="NCBI Taxonomy" id="671077"/>
    <lineage>
        <taxon>Bacteria</taxon>
        <taxon>Bacillati</taxon>
        <taxon>Bacillota</taxon>
        <taxon>Clostridia</taxon>
        <taxon>Eubacteriales</taxon>
        <taxon>Symbiobacteriaceae</taxon>
        <taxon>Caldinitratiruptor</taxon>
    </lineage>
</organism>
<dbReference type="KEGG" id="cmic:caldi_15610"/>
<evidence type="ECO:0000313" key="1">
    <source>
        <dbReference type="EMBL" id="BDG60471.1"/>
    </source>
</evidence>
<sequence length="54" mass="5646">MGVSSRRPPPGDVEECPWCGAMLLVPVAGTRAGKGVLHCPECGGRLPPRCCEDP</sequence>
<dbReference type="EMBL" id="AP025628">
    <property type="protein sequence ID" value="BDG60471.1"/>
    <property type="molecule type" value="Genomic_DNA"/>
</dbReference>
<protein>
    <recommendedName>
        <fullName evidence="3">Transcription factor zinc-finger domain-containing protein</fullName>
    </recommendedName>
</protein>
<dbReference type="RefSeq" id="WP_264844493.1">
    <property type="nucleotide sequence ID" value="NZ_AP025628.1"/>
</dbReference>
<accession>A0AA35G7W0</accession>
<name>A0AA35G7W0_9FIRM</name>
<proteinExistence type="predicted"/>
<dbReference type="Proteomes" id="UP001163687">
    <property type="component" value="Chromosome"/>
</dbReference>
<evidence type="ECO:0000313" key="2">
    <source>
        <dbReference type="Proteomes" id="UP001163687"/>
    </source>
</evidence>
<keyword evidence="2" id="KW-1185">Reference proteome</keyword>
<reference evidence="1" key="1">
    <citation type="submission" date="2022-03" db="EMBL/GenBank/DDBJ databases">
        <title>Complete genome sequence of Caldinitratiruptor microaerophilus.</title>
        <authorList>
            <person name="Mukaiyama R."/>
            <person name="Nishiyama T."/>
            <person name="Ueda K."/>
        </authorList>
    </citation>
    <scope>NUCLEOTIDE SEQUENCE</scope>
    <source>
        <strain evidence="1">JCM 16183</strain>
    </source>
</reference>